<dbReference type="AlphaFoldDB" id="A0AAE0DKM6"/>
<dbReference type="EMBL" id="JASNWA010000007">
    <property type="protein sequence ID" value="KAK3172765.1"/>
    <property type="molecule type" value="Genomic_DNA"/>
</dbReference>
<gene>
    <name evidence="2" type="ORF">OEA41_006089</name>
</gene>
<reference evidence="2" key="1">
    <citation type="submission" date="2022-11" db="EMBL/GenBank/DDBJ databases">
        <title>Chromosomal genome sequence assembly and mating type (MAT) locus characterization of the leprose asexual lichenized fungus Lepraria neglecta (Nyl.) Erichsen.</title>
        <authorList>
            <person name="Allen J.L."/>
            <person name="Pfeffer B."/>
        </authorList>
    </citation>
    <scope>NUCLEOTIDE SEQUENCE</scope>
    <source>
        <strain evidence="2">Allen 5258</strain>
    </source>
</reference>
<name>A0AAE0DKM6_9LECA</name>
<comment type="caution">
    <text evidence="2">The sequence shown here is derived from an EMBL/GenBank/DDBJ whole genome shotgun (WGS) entry which is preliminary data.</text>
</comment>
<evidence type="ECO:0000256" key="1">
    <source>
        <dbReference type="SAM" id="MobiDB-lite"/>
    </source>
</evidence>
<accession>A0AAE0DKM6</accession>
<sequence>MGQKQSKRASNISSKSLLASPKTINTYSSPPTSPTSPTSPFDSPFDADVTPPAPARTLNRISDIIDPRELLQDEIYLMTPIRRRSSSEPLATMTLRGIVHSPSGNALGAEEFIRHPNRPLAMWERQERVLQATREGMERFEMESRMENRMKEFHPAPHNFPIKTSLQPSPNFNFNKNFDFFPDKHHIRRATTYLAATTMRKAVFYYFYRRGPPHFDQLISSVSTPTSLIEDLQLPYHHNKS</sequence>
<keyword evidence="3" id="KW-1185">Reference proteome</keyword>
<organism evidence="2 3">
    <name type="scientific">Lepraria neglecta</name>
    <dbReference type="NCBI Taxonomy" id="209136"/>
    <lineage>
        <taxon>Eukaryota</taxon>
        <taxon>Fungi</taxon>
        <taxon>Dikarya</taxon>
        <taxon>Ascomycota</taxon>
        <taxon>Pezizomycotina</taxon>
        <taxon>Lecanoromycetes</taxon>
        <taxon>OSLEUM clade</taxon>
        <taxon>Lecanoromycetidae</taxon>
        <taxon>Lecanorales</taxon>
        <taxon>Lecanorineae</taxon>
        <taxon>Stereocaulaceae</taxon>
        <taxon>Lepraria</taxon>
    </lineage>
</organism>
<proteinExistence type="predicted"/>
<evidence type="ECO:0000313" key="3">
    <source>
        <dbReference type="Proteomes" id="UP001276659"/>
    </source>
</evidence>
<protein>
    <submittedName>
        <fullName evidence="2">Uncharacterized protein</fullName>
    </submittedName>
</protein>
<feature type="compositionally biased region" description="Polar residues" evidence="1">
    <location>
        <begin position="8"/>
        <end position="27"/>
    </location>
</feature>
<evidence type="ECO:0000313" key="2">
    <source>
        <dbReference type="EMBL" id="KAK3172765.1"/>
    </source>
</evidence>
<feature type="region of interest" description="Disordered" evidence="1">
    <location>
        <begin position="1"/>
        <end position="55"/>
    </location>
</feature>
<feature type="compositionally biased region" description="Low complexity" evidence="1">
    <location>
        <begin position="35"/>
        <end position="46"/>
    </location>
</feature>
<dbReference type="Proteomes" id="UP001276659">
    <property type="component" value="Unassembled WGS sequence"/>
</dbReference>